<dbReference type="Proteomes" id="UP000324611">
    <property type="component" value="Unassembled WGS sequence"/>
</dbReference>
<name>A0A5B2VRH6_9BACT</name>
<proteinExistence type="predicted"/>
<dbReference type="RefSeq" id="WP_149839162.1">
    <property type="nucleotide sequence ID" value="NZ_VUOC01000003.1"/>
</dbReference>
<dbReference type="PANTHER" id="PTHR41339:SF1">
    <property type="entry name" value="SECRETED PROTEIN"/>
    <property type="match status" value="1"/>
</dbReference>
<reference evidence="2 3" key="2">
    <citation type="submission" date="2019-09" db="EMBL/GenBank/DDBJ databases">
        <authorList>
            <person name="Jin C."/>
        </authorList>
    </citation>
    <scope>NUCLEOTIDE SEQUENCE [LARGE SCALE GENOMIC DNA]</scope>
    <source>
        <strain evidence="2 3">BN140078</strain>
    </source>
</reference>
<dbReference type="AlphaFoldDB" id="A0A5B2VRH6"/>
<feature type="chain" id="PRO_5023037410" evidence="1">
    <location>
        <begin position="26"/>
        <end position="223"/>
    </location>
</feature>
<dbReference type="PANTHER" id="PTHR41339">
    <property type="entry name" value="LIPL48"/>
    <property type="match status" value="1"/>
</dbReference>
<protein>
    <submittedName>
        <fullName evidence="2">Uncharacterized protein</fullName>
    </submittedName>
</protein>
<comment type="caution">
    <text evidence="2">The sequence shown here is derived from an EMBL/GenBank/DDBJ whole genome shotgun (WGS) entry which is preliminary data.</text>
</comment>
<evidence type="ECO:0000313" key="3">
    <source>
        <dbReference type="Proteomes" id="UP000324611"/>
    </source>
</evidence>
<dbReference type="EMBL" id="VUOC01000003">
    <property type="protein sequence ID" value="KAA2241655.1"/>
    <property type="molecule type" value="Genomic_DNA"/>
</dbReference>
<keyword evidence="3" id="KW-1185">Reference proteome</keyword>
<keyword evidence="1" id="KW-0732">Signal</keyword>
<dbReference type="PROSITE" id="PS51257">
    <property type="entry name" value="PROKAR_LIPOPROTEIN"/>
    <property type="match status" value="1"/>
</dbReference>
<accession>A0A5B2VRH6</accession>
<reference evidence="2 3" key="1">
    <citation type="submission" date="2019-09" db="EMBL/GenBank/DDBJ databases">
        <title>Chitinophaga ginsengihumi sp. nov., isolated from soil of ginseng rhizosphere.</title>
        <authorList>
            <person name="Lee J."/>
        </authorList>
    </citation>
    <scope>NUCLEOTIDE SEQUENCE [LARGE SCALE GENOMIC DNA]</scope>
    <source>
        <strain evidence="2 3">BN140078</strain>
    </source>
</reference>
<evidence type="ECO:0000256" key="1">
    <source>
        <dbReference type="SAM" id="SignalP"/>
    </source>
</evidence>
<feature type="signal peptide" evidence="1">
    <location>
        <begin position="1"/>
        <end position="25"/>
    </location>
</feature>
<gene>
    <name evidence="2" type="ORF">F0L74_17405</name>
</gene>
<organism evidence="2 3">
    <name type="scientific">Chitinophaga agrisoli</name>
    <dbReference type="NCBI Taxonomy" id="2607653"/>
    <lineage>
        <taxon>Bacteria</taxon>
        <taxon>Pseudomonadati</taxon>
        <taxon>Bacteroidota</taxon>
        <taxon>Chitinophagia</taxon>
        <taxon>Chitinophagales</taxon>
        <taxon>Chitinophagaceae</taxon>
        <taxon>Chitinophaga</taxon>
    </lineage>
</organism>
<sequence length="223" mass="23881">MRILSNGIRLSVALALACAVITACEKEDNNTGVINDVLTVPIQDTLQPVISENTLLTNAHPWYIRGWVYLGNEAVLKIEPGTVINMCPDEEAGGNGGLIITRGAKIVAQGLPQLPIHFQRSDSGNNGWRGIIILGRATQQKAFTTFEHEMLPAGKSLAYGGNEPDDSSGVLQHVQIDYVAPVKGKQPTPGLLLLGAGKKTNINNVVLHPLNINGASLNDRRLP</sequence>
<evidence type="ECO:0000313" key="2">
    <source>
        <dbReference type="EMBL" id="KAA2241655.1"/>
    </source>
</evidence>